<feature type="transmembrane region" description="Helical" evidence="12">
    <location>
        <begin position="95"/>
        <end position="114"/>
    </location>
</feature>
<comment type="pathway">
    <text evidence="2">Glycolipid biosynthesis; glycosylphosphatidylinositol-anchor biosynthesis.</text>
</comment>
<dbReference type="InterPro" id="IPR029044">
    <property type="entry name" value="Nucleotide-diphossugar_trans"/>
</dbReference>
<comment type="function">
    <text evidence="11">Mannosyltransferase involved in glycosylphosphatidylinositol-anchor biosynthesis. Transfers the third mannose to Man2-GlcN-acyl-PI during GPI precursor assembly.</text>
</comment>
<evidence type="ECO:0000256" key="1">
    <source>
        <dbReference type="ARBA" id="ARBA00004477"/>
    </source>
</evidence>
<dbReference type="GO" id="GO:0006506">
    <property type="term" value="P:GPI anchor biosynthetic process"/>
    <property type="evidence" value="ECO:0007669"/>
    <property type="project" value="UniProtKB-UniPathway"/>
</dbReference>
<keyword evidence="6" id="KW-0808">Transferase</keyword>
<accession>A0A364L6F2</accession>
<evidence type="ECO:0000256" key="8">
    <source>
        <dbReference type="ARBA" id="ARBA00022824"/>
    </source>
</evidence>
<dbReference type="STRING" id="1196081.A0A364L6F2"/>
<keyword evidence="10 12" id="KW-0472">Membrane</keyword>
<evidence type="ECO:0000313" key="14">
    <source>
        <dbReference type="EMBL" id="RAO71369.1"/>
    </source>
</evidence>
<dbReference type="SUPFAM" id="SSF54768">
    <property type="entry name" value="dsRNA-binding domain-like"/>
    <property type="match status" value="1"/>
</dbReference>
<dbReference type="Gene3D" id="3.30.160.20">
    <property type="match status" value="1"/>
</dbReference>
<feature type="region of interest" description="Disordered" evidence="13">
    <location>
        <begin position="1033"/>
        <end position="1089"/>
    </location>
</feature>
<protein>
    <recommendedName>
        <fullName evidence="12">Mannosyltransferase</fullName>
        <ecNumber evidence="12">2.4.1.-</ecNumber>
    </recommendedName>
</protein>
<dbReference type="SUPFAM" id="SSF53448">
    <property type="entry name" value="Nucleotide-diphospho-sugar transferases"/>
    <property type="match status" value="1"/>
</dbReference>
<feature type="region of interest" description="Disordered" evidence="13">
    <location>
        <begin position="209"/>
        <end position="229"/>
    </location>
</feature>
<keyword evidence="7 12" id="KW-0812">Transmembrane</keyword>
<keyword evidence="4" id="KW-0337">GPI-anchor biosynthesis</keyword>
<dbReference type="GeneID" id="63796596"/>
<evidence type="ECO:0000256" key="10">
    <source>
        <dbReference type="ARBA" id="ARBA00023136"/>
    </source>
</evidence>
<dbReference type="Gene3D" id="3.90.550.10">
    <property type="entry name" value="Spore Coat Polysaccharide Biosynthesis Protein SpsA, Chain A"/>
    <property type="match status" value="1"/>
</dbReference>
<name>A0A364L6F2_TALAM</name>
<dbReference type="Pfam" id="PF03901">
    <property type="entry name" value="Glyco_transf_22"/>
    <property type="match status" value="1"/>
</dbReference>
<dbReference type="Proteomes" id="UP000249363">
    <property type="component" value="Unassembled WGS sequence"/>
</dbReference>
<comment type="similarity">
    <text evidence="3">Belongs to the glycosyltransferase 22 family. PIGB subfamily.</text>
</comment>
<evidence type="ECO:0000313" key="15">
    <source>
        <dbReference type="Proteomes" id="UP000249363"/>
    </source>
</evidence>
<feature type="transmembrane region" description="Helical" evidence="12">
    <location>
        <begin position="354"/>
        <end position="371"/>
    </location>
</feature>
<evidence type="ECO:0000256" key="4">
    <source>
        <dbReference type="ARBA" id="ARBA00022502"/>
    </source>
</evidence>
<proteinExistence type="inferred from homology"/>
<evidence type="ECO:0000256" key="11">
    <source>
        <dbReference type="ARBA" id="ARBA00024708"/>
    </source>
</evidence>
<dbReference type="PANTHER" id="PTHR22760">
    <property type="entry name" value="GLYCOSYLTRANSFERASE"/>
    <property type="match status" value="1"/>
</dbReference>
<evidence type="ECO:0000256" key="12">
    <source>
        <dbReference type="RuleBase" id="RU363075"/>
    </source>
</evidence>
<organism evidence="14 15">
    <name type="scientific">Talaromyces amestolkiae</name>
    <dbReference type="NCBI Taxonomy" id="1196081"/>
    <lineage>
        <taxon>Eukaryota</taxon>
        <taxon>Fungi</taxon>
        <taxon>Dikarya</taxon>
        <taxon>Ascomycota</taxon>
        <taxon>Pezizomycotina</taxon>
        <taxon>Eurotiomycetes</taxon>
        <taxon>Eurotiomycetidae</taxon>
        <taxon>Eurotiales</taxon>
        <taxon>Trichocomaceae</taxon>
        <taxon>Talaromyces</taxon>
        <taxon>Talaromyces sect. Talaromyces</taxon>
    </lineage>
</organism>
<evidence type="ECO:0000256" key="7">
    <source>
        <dbReference type="ARBA" id="ARBA00022692"/>
    </source>
</evidence>
<feature type="transmembrane region" description="Helical" evidence="12">
    <location>
        <begin position="449"/>
        <end position="467"/>
    </location>
</feature>
<feature type="compositionally biased region" description="Low complexity" evidence="13">
    <location>
        <begin position="1051"/>
        <end position="1087"/>
    </location>
</feature>
<keyword evidence="15" id="KW-1185">Reference proteome</keyword>
<sequence length="1581" mass="179777">MSLEASEQSLASSGTDTSLADSIHRLRRRAKAQATPHNILLFLVAFRILNALTVRTFFQPDEFFQSLEPAWQVVFGSDSGAWITWEWRHELRSSIHPLFFAAVYYVAGSFAWVARLSPLNAAELLIVAPKIAQAIIAATGDYYTWKLSNKIYGTESYGAWATLALSVLSPWQWFCSTRTFSNSAETTLTIVALYLWPWEWFLDNQEVDAEEEEEREEQDEPDETLESASRQSRYRWPGLDGDIFTIMFLTVALSSLRKCLLFAALACVLRPTNIIIWACMAGFAAYQCPRSTVFILVRESVFCGSAVLAFSVLIDRLFYGVWAFPIFQFLYVNVAQSIAIFYGHNDWHYYLSQGYPLLLTTALPFGLVGLYKSLRPGVATTVSRRGSIKYQLATVSLVMPAVLSIIAHKEVRFIYPLLPALHIITAEPLVSFFLPAISSSTNAQLPRRLTLLFLVLVNIFIAYYTTLVHAPGPTDVLSYLRARHNAHQEDYGHLLAPRPLFGESDKPVQAPSRNMTVGFLMPCHSTPWRSHLVFPSIEAWALSCEPPVGLNEAQKKAYLDEADQFYANPTGFLQNHMIGGLWHIPRRPSYMSTLPSRSPPTAYYSHQQAQSPKEATFHEWPDYLVFFAQLEPTIRTSLRSSSYGECWRTWNTAWHDDSRRKGDIVVWCLDPNEQQEWRKVQHKQQSDHREKQLDRVISQFEKQKQSKMTKYNPLNFFRRQTTTATTTTNTPGSWFSSLPWPFTSTTPSRFPFSTQRSSLLPPWFKNPLTNQRRSQWNHRGSNQFTVLQTDPQGDDIGSEVAATSTDLRAHDALSSVDGFSFKLQSEPLSISDRVKNYIQAFTSLPIIWWPFSNPRRPLKQGKTRMTWQCASCPMHLSVDLAANITEALGEQSHHKRMTEGAFLLEDLHFDDDLLLPGRDETFDDEERDESMSQCSTLVGSDAVDFDALNEPPGTWQQMLDKYCMAQYSASPVYKIVSDRRGGRTAWSCTMSVAGHSFAARYWYDGHYMHNAKEDAAEVALKWLNPTPFIPKSNQSAFVTTPARDERDSESSTRNPPSSSLKNSTSSPAIDSPSQSRRPQRTQRTYPSSSIDVLSKPEIEVVDSPGKWVHWCVDANKTRLHEICVEAQTGAKRGREFINELINSYRRLRGIRWWFSLTDCAAVKVVKFIRLLDEEDLVKCGLEKVSLDEIRRTLEYDISTGSIPDEDLHLAWVETTLAHYILHHHKYITDNNIDDIISGLPKKTNCCMDKKARYSRYAHLLLDIIQYIGYFSLKPSVFQKQEQQEYIPQKDITVISATLGDEEGYATTLRSWLRCDPKAINIVTLKKAEPRIGALLETTIRDDRVKLYTVDHADIRHQLLKGISEASTKLVILADDDSRWSAQTLKSVASAFNDPSVGGVNTMQYVRPRLNQKLNVWESCGALNLIRRNILHSAVAFIHNGQVLNLSGRTVAYRTHILQDDAFKNAFVNDYWKGKFLLRTGDDSFITSWIVNRGWNTAFMNQGDAVIVTTVNDDITYLNQKPSDYRMPAQEVLKTPAVIATAPAREEKRSQPWKAHWPPQKNVANEKSYGFAEGETVAIYGN</sequence>
<evidence type="ECO:0000256" key="13">
    <source>
        <dbReference type="SAM" id="MobiDB-lite"/>
    </source>
</evidence>
<dbReference type="PANTHER" id="PTHR22760:SF4">
    <property type="entry name" value="GPI MANNOSYLTRANSFERASE 3"/>
    <property type="match status" value="1"/>
</dbReference>
<dbReference type="RefSeq" id="XP_040735884.1">
    <property type="nucleotide sequence ID" value="XM_040880070.1"/>
</dbReference>
<keyword evidence="9 12" id="KW-1133">Transmembrane helix</keyword>
<evidence type="ECO:0000256" key="9">
    <source>
        <dbReference type="ARBA" id="ARBA00022989"/>
    </source>
</evidence>
<keyword evidence="8 12" id="KW-0256">Endoplasmic reticulum</keyword>
<feature type="transmembrane region" description="Helical" evidence="12">
    <location>
        <begin position="392"/>
        <end position="408"/>
    </location>
</feature>
<dbReference type="UniPathway" id="UPA00196"/>
<comment type="subcellular location">
    <subcellularLocation>
        <location evidence="1 12">Endoplasmic reticulum membrane</location>
        <topology evidence="1 12">Multi-pass membrane protein</topology>
    </subcellularLocation>
</comment>
<dbReference type="CDD" id="cd00048">
    <property type="entry name" value="DSRM_SF"/>
    <property type="match status" value="1"/>
</dbReference>
<feature type="transmembrane region" description="Helical" evidence="12">
    <location>
        <begin position="259"/>
        <end position="286"/>
    </location>
</feature>
<dbReference type="Pfam" id="PF13641">
    <property type="entry name" value="Glyco_tranf_2_3"/>
    <property type="match status" value="1"/>
</dbReference>
<comment type="caution">
    <text evidence="14">The sequence shown here is derived from an EMBL/GenBank/DDBJ whole genome shotgun (WGS) entry which is preliminary data.</text>
</comment>
<feature type="transmembrane region" description="Helical" evidence="12">
    <location>
        <begin position="321"/>
        <end position="342"/>
    </location>
</feature>
<evidence type="ECO:0000256" key="3">
    <source>
        <dbReference type="ARBA" id="ARBA00006065"/>
    </source>
</evidence>
<dbReference type="GO" id="GO:0000026">
    <property type="term" value="F:alpha-1,2-mannosyltransferase activity"/>
    <property type="evidence" value="ECO:0007669"/>
    <property type="project" value="TreeGrafter"/>
</dbReference>
<feature type="transmembrane region" description="Helical" evidence="12">
    <location>
        <begin position="38"/>
        <end position="58"/>
    </location>
</feature>
<evidence type="ECO:0000256" key="6">
    <source>
        <dbReference type="ARBA" id="ARBA00022679"/>
    </source>
</evidence>
<dbReference type="EMBL" id="MIKG01000015">
    <property type="protein sequence ID" value="RAO71369.1"/>
    <property type="molecule type" value="Genomic_DNA"/>
</dbReference>
<dbReference type="OrthoDB" id="416834at2759"/>
<dbReference type="EC" id="2.4.1.-" evidence="12"/>
<gene>
    <name evidence="14" type="ORF">BHQ10_007381</name>
</gene>
<evidence type="ECO:0000256" key="5">
    <source>
        <dbReference type="ARBA" id="ARBA00022676"/>
    </source>
</evidence>
<reference evidence="14 15" key="1">
    <citation type="journal article" date="2017" name="Biotechnol. Biofuels">
        <title>Differential beta-glucosidase expression as a function of carbon source availability in Talaromyces amestolkiae: a genomic and proteomic approach.</title>
        <authorList>
            <person name="de Eugenio L.I."/>
            <person name="Mendez-Liter J.A."/>
            <person name="Nieto-Dominguez M."/>
            <person name="Alonso L."/>
            <person name="Gil-Munoz J."/>
            <person name="Barriuso J."/>
            <person name="Prieto A."/>
            <person name="Martinez M.J."/>
        </authorList>
    </citation>
    <scope>NUCLEOTIDE SEQUENCE [LARGE SCALE GENOMIC DNA]</scope>
    <source>
        <strain evidence="14 15">CIB</strain>
    </source>
</reference>
<feature type="compositionally biased region" description="Acidic residues" evidence="13">
    <location>
        <begin position="209"/>
        <end position="225"/>
    </location>
</feature>
<dbReference type="InterPro" id="IPR005599">
    <property type="entry name" value="GPI_mannosylTrfase"/>
</dbReference>
<keyword evidence="5 12" id="KW-0328">Glycosyltransferase</keyword>
<feature type="transmembrane region" description="Helical" evidence="12">
    <location>
        <begin position="292"/>
        <end position="314"/>
    </location>
</feature>
<dbReference type="GO" id="GO:0005789">
    <property type="term" value="C:endoplasmic reticulum membrane"/>
    <property type="evidence" value="ECO:0007669"/>
    <property type="project" value="UniProtKB-SubCell"/>
</dbReference>
<feature type="transmembrane region" description="Helical" evidence="12">
    <location>
        <begin position="414"/>
        <end position="437"/>
    </location>
</feature>
<evidence type="ECO:0000256" key="2">
    <source>
        <dbReference type="ARBA" id="ARBA00004687"/>
    </source>
</evidence>